<evidence type="ECO:0000256" key="4">
    <source>
        <dbReference type="ARBA" id="ARBA00022692"/>
    </source>
</evidence>
<sequence length="325" mass="34350">MIAATALTTLPATFRLPLGEGAEAVVDWLTNALSSLFAIIRTIFQGMYEGVYWVLETPPFWAILLIVVAIAFFAKGWKLAVGSLIGFLIIVGVNQWENAMATLALVLVASLLAILFSIPLGIWAAKSDAASSAIKPVLDFMQTMPAFVYLIPALILFRVGVVPGIVATIIFAMAPGVRMTELGIRGVDKEVVEAGRAFGATPGRILRQIQLPLAMPSIMAGVNQVIMLALSMVVIAGMVGAGGLGAAVVQSLNRIDVALGFEAGISVVILAMFLDRVTAAFAGQKRRVPSFLRSKRTKQREAAGDVEQVDTKSTPTRAPVTAGTA</sequence>
<organism evidence="10 11">
    <name type="scientific">Pseudoclavibacter helvolus</name>
    <dbReference type="NCBI Taxonomy" id="255205"/>
    <lineage>
        <taxon>Bacteria</taxon>
        <taxon>Bacillati</taxon>
        <taxon>Actinomycetota</taxon>
        <taxon>Actinomycetes</taxon>
        <taxon>Micrococcales</taxon>
        <taxon>Microbacteriaceae</taxon>
        <taxon>Pseudoclavibacter</taxon>
    </lineage>
</organism>
<dbReference type="SUPFAM" id="SSF161098">
    <property type="entry name" value="MetI-like"/>
    <property type="match status" value="1"/>
</dbReference>
<evidence type="ECO:0000256" key="5">
    <source>
        <dbReference type="ARBA" id="ARBA00022989"/>
    </source>
</evidence>
<dbReference type="PANTHER" id="PTHR47737:SF1">
    <property type="entry name" value="GLYCINE BETAINE_PROLINE BETAINE TRANSPORT SYSTEM PERMEASE PROTEIN PROW"/>
    <property type="match status" value="1"/>
</dbReference>
<evidence type="ECO:0000256" key="2">
    <source>
        <dbReference type="ARBA" id="ARBA00022448"/>
    </source>
</evidence>
<name>A0A7W4UR01_9MICO</name>
<keyword evidence="2 7" id="KW-0813">Transport</keyword>
<dbReference type="FunFam" id="1.10.3720.10:FF:000001">
    <property type="entry name" value="Glycine betaine ABC transporter, permease"/>
    <property type="match status" value="1"/>
</dbReference>
<comment type="caution">
    <text evidence="10">The sequence shown here is derived from an EMBL/GenBank/DDBJ whole genome shotgun (WGS) entry which is preliminary data.</text>
</comment>
<keyword evidence="5 7" id="KW-1133">Transmembrane helix</keyword>
<keyword evidence="3" id="KW-1003">Cell membrane</keyword>
<evidence type="ECO:0000256" key="7">
    <source>
        <dbReference type="RuleBase" id="RU363032"/>
    </source>
</evidence>
<keyword evidence="4 7" id="KW-0812">Transmembrane</keyword>
<dbReference type="PANTHER" id="PTHR47737">
    <property type="entry name" value="GLYCINE BETAINE/PROLINE BETAINE TRANSPORT SYSTEM PERMEASE PROTEIN PROW"/>
    <property type="match status" value="1"/>
</dbReference>
<feature type="transmembrane region" description="Helical" evidence="7">
    <location>
        <begin position="79"/>
        <end position="96"/>
    </location>
</feature>
<keyword evidence="6 7" id="KW-0472">Membrane</keyword>
<dbReference type="RefSeq" id="WP_183625762.1">
    <property type="nucleotide sequence ID" value="NZ_JACHWJ010000004.1"/>
</dbReference>
<feature type="domain" description="ABC transmembrane type-1" evidence="9">
    <location>
        <begin position="99"/>
        <end position="278"/>
    </location>
</feature>
<evidence type="ECO:0000313" key="10">
    <source>
        <dbReference type="EMBL" id="MBB2958589.1"/>
    </source>
</evidence>
<feature type="transmembrane region" description="Helical" evidence="7">
    <location>
        <begin position="103"/>
        <end position="126"/>
    </location>
</feature>
<feature type="transmembrane region" description="Helical" evidence="7">
    <location>
        <begin position="225"/>
        <end position="249"/>
    </location>
</feature>
<feature type="transmembrane region" description="Helical" evidence="7">
    <location>
        <begin position="51"/>
        <end position="73"/>
    </location>
</feature>
<gene>
    <name evidence="10" type="ORF">FHX72_002735</name>
</gene>
<evidence type="ECO:0000256" key="1">
    <source>
        <dbReference type="ARBA" id="ARBA00004141"/>
    </source>
</evidence>
<feature type="transmembrane region" description="Helical" evidence="7">
    <location>
        <begin position="146"/>
        <end position="172"/>
    </location>
</feature>
<dbReference type="Proteomes" id="UP000545286">
    <property type="component" value="Unassembled WGS sequence"/>
</dbReference>
<dbReference type="CDD" id="cd06261">
    <property type="entry name" value="TM_PBP2"/>
    <property type="match status" value="1"/>
</dbReference>
<dbReference type="InterPro" id="IPR000515">
    <property type="entry name" value="MetI-like"/>
</dbReference>
<keyword evidence="11" id="KW-1185">Reference proteome</keyword>
<comment type="similarity">
    <text evidence="7">Belongs to the binding-protein-dependent transport system permease family.</text>
</comment>
<dbReference type="GO" id="GO:0043190">
    <property type="term" value="C:ATP-binding cassette (ABC) transporter complex"/>
    <property type="evidence" value="ECO:0007669"/>
    <property type="project" value="TreeGrafter"/>
</dbReference>
<evidence type="ECO:0000256" key="6">
    <source>
        <dbReference type="ARBA" id="ARBA00023136"/>
    </source>
</evidence>
<dbReference type="GO" id="GO:0005275">
    <property type="term" value="F:amine transmembrane transporter activity"/>
    <property type="evidence" value="ECO:0007669"/>
    <property type="project" value="TreeGrafter"/>
</dbReference>
<dbReference type="GO" id="GO:0015226">
    <property type="term" value="F:carnitine transmembrane transporter activity"/>
    <property type="evidence" value="ECO:0007669"/>
    <property type="project" value="TreeGrafter"/>
</dbReference>
<dbReference type="InterPro" id="IPR035906">
    <property type="entry name" value="MetI-like_sf"/>
</dbReference>
<accession>A0A7W4UR01</accession>
<evidence type="ECO:0000256" key="8">
    <source>
        <dbReference type="SAM" id="MobiDB-lite"/>
    </source>
</evidence>
<dbReference type="GO" id="GO:0015871">
    <property type="term" value="P:choline transport"/>
    <property type="evidence" value="ECO:0007669"/>
    <property type="project" value="TreeGrafter"/>
</dbReference>
<dbReference type="EMBL" id="JACHWJ010000004">
    <property type="protein sequence ID" value="MBB2958589.1"/>
    <property type="molecule type" value="Genomic_DNA"/>
</dbReference>
<feature type="region of interest" description="Disordered" evidence="8">
    <location>
        <begin position="292"/>
        <end position="325"/>
    </location>
</feature>
<evidence type="ECO:0000256" key="3">
    <source>
        <dbReference type="ARBA" id="ARBA00022475"/>
    </source>
</evidence>
<evidence type="ECO:0000313" key="11">
    <source>
        <dbReference type="Proteomes" id="UP000545286"/>
    </source>
</evidence>
<feature type="transmembrane region" description="Helical" evidence="7">
    <location>
        <begin position="261"/>
        <end position="283"/>
    </location>
</feature>
<comment type="subcellular location">
    <subcellularLocation>
        <location evidence="7">Cell membrane</location>
        <topology evidence="7">Multi-pass membrane protein</topology>
    </subcellularLocation>
    <subcellularLocation>
        <location evidence="1">Membrane</location>
        <topology evidence="1">Multi-pass membrane protein</topology>
    </subcellularLocation>
</comment>
<dbReference type="AlphaFoldDB" id="A0A7W4UR01"/>
<proteinExistence type="inferred from homology"/>
<evidence type="ECO:0000259" key="9">
    <source>
        <dbReference type="PROSITE" id="PS50928"/>
    </source>
</evidence>
<dbReference type="Pfam" id="PF00528">
    <property type="entry name" value="BPD_transp_1"/>
    <property type="match status" value="1"/>
</dbReference>
<dbReference type="PROSITE" id="PS50928">
    <property type="entry name" value="ABC_TM1"/>
    <property type="match status" value="1"/>
</dbReference>
<reference evidence="10 11" key="1">
    <citation type="submission" date="2020-08" db="EMBL/GenBank/DDBJ databases">
        <title>Sequencing the genomes of 1000 actinobacteria strains.</title>
        <authorList>
            <person name="Klenk H.-P."/>
        </authorList>
    </citation>
    <scope>NUCLEOTIDE SEQUENCE [LARGE SCALE GENOMIC DNA]</scope>
    <source>
        <strain evidence="10 11">DSM 20419</strain>
    </source>
</reference>
<dbReference type="GO" id="GO:0031460">
    <property type="term" value="P:glycine betaine transport"/>
    <property type="evidence" value="ECO:0007669"/>
    <property type="project" value="TreeGrafter"/>
</dbReference>
<protein>
    <submittedName>
        <fullName evidence="10">Glycine betaine/proline transport system permease protein</fullName>
    </submittedName>
</protein>
<dbReference type="Gene3D" id="1.10.3720.10">
    <property type="entry name" value="MetI-like"/>
    <property type="match status" value="1"/>
</dbReference>